<proteinExistence type="predicted"/>
<dbReference type="RefSeq" id="WP_013580515.1">
    <property type="nucleotide sequence ID" value="NC_015064.1"/>
</dbReference>
<evidence type="ECO:0000256" key="2">
    <source>
        <dbReference type="ARBA" id="ARBA00022490"/>
    </source>
</evidence>
<comment type="subcellular location">
    <subcellularLocation>
        <location evidence="1">Cytoplasm</location>
    </subcellularLocation>
</comment>
<evidence type="ECO:0000259" key="5">
    <source>
        <dbReference type="Pfam" id="PF25778"/>
    </source>
</evidence>
<evidence type="ECO:0000256" key="3">
    <source>
        <dbReference type="SAM" id="SignalP"/>
    </source>
</evidence>
<dbReference type="InterPro" id="IPR052918">
    <property type="entry name" value="Motility_Chemotaxis_Reg"/>
</dbReference>
<dbReference type="eggNOG" id="COG2374">
    <property type="taxonomic scope" value="Bacteria"/>
</dbReference>
<evidence type="ECO:0000259" key="4">
    <source>
        <dbReference type="Pfam" id="PF15780"/>
    </source>
</evidence>
<dbReference type="eggNOG" id="COG3386">
    <property type="taxonomic scope" value="Bacteria"/>
</dbReference>
<sequence>MNFYPRSLAFVHSILLMSIALFCGVASSQTAASSPSRETMKRMLLRQSLHFEATADGGMSSRGMGRKVRIDGGGAVMFGERDKGAVSVVLDGANSHATPEGRDLLTVQSNYLLGNKPTQWRTGVSQFGRVQVSAVYPGVDLVYYGNGEQLEHDYLIAANADPGMIRMKFRGASPRLDGKTGELVLKQPDSSEDAIRMERPVAYQLSEGGTRQGVMASYHLGADGDAQFTLGSYDHARPLVIDPVIVYGSYFGGKYTDSIVDLKVAGDGSLFLLLTTDSTDLTMPGATAGACIGKCGPANADGGTSTAPDMYVVKFDPTFQQPLFATYLGGSGSDQAYNLALDTDGSIYVAGATQSTDFPIVNGYPGGAPAGGKTSGTLTKLSADGSMILYSTFIGYGRPSVNYAPPVMATANNGIVYVIGQSGASDLAFIWQKNSLFHIAVDFLAQLDTTKTGTDSVVYATYVGDSIDGANVVTLSSLALDSKGDVWLYGSTHDNMFPTTDASALEPQCRSTPCDATFLMEIDPTGSTIPYATYLGGVDGASNVYIYPRDIVIDPSDNVYVSGYTSQAGFPTLNGYEIAIDGNQAGYISKLSPDGKTLLYSTYVPVGVEIAVSTKGLLAFTGVAGSGFPVKNNLQTPQLSPNVYDVVFGLIDTTQSFDSSLLVSSFLGSTQGATVPERVYLSPTGPILIVGTTSATDLRIVNGYQVTRSGGTSDGFITAIDPGILTLTPSTLTFPSTSIGSTSVAMTATLYNGTAKSVELAQGKLSNSTDFAQTNNCAILSPKASCTINITFTPMSAGTLTSTYTTGDLDFPNNPLTIALTGNATGATVTLSPTALDFGMVTDGTTTTQSVTLTNDSTTALPVTGAVVAGTGFALSGNTCGASVAAGATCQFAITVAPTAPSPYAGTLTVTDGFGTQIVQLTATGAAAPAAGSDTLSPANLDFGVVPVGTVATKLVTFTNGSDATIAIYTNVNSNNAFSVTATTCFISVQPHASCTLTLQFAPTYTSTQTETFQVVDKVSNPTINVTGTTFIVSPQVTLTPNPLIFKDIPQNQQTIQLITVTNNSTFPISWQFGNVTLTGGTQGFVPDNGTLATCRDNGNGGTTVAAGGSCQYGIGFQGNIATDTSETAILTIPYTLPGSTFQYGASVTLTANVVTPAAATVTPKNIQFPATAAGSKSPAQIVTVSNSGEAPLGFTSATFTGANPTAFTQTSNCPSAIAKNASCQISVTFGPDASTNEFTASLDVKLSTGDVSVTLNGGTSPMDFVVTSPTGTQNGNSSPSWLINIAPLTASIGFNQPITFTVSSLDPSYGTPTFTPSTVTPNGSSVSTTLTLTNPQQVMMKRPPFNSRQGWPVLACFALCLPFAWKLKPIRNRKILLFLLCSLAGGLVLNGCGDDPPAIVFTVNATSGSISHTVNLTLQP</sequence>
<dbReference type="eggNOG" id="COG3291">
    <property type="taxonomic scope" value="Bacteria"/>
</dbReference>
<keyword evidence="3" id="KW-0732">Signal</keyword>
<dbReference type="PaxDb" id="1198114-AciX9_2155"/>
<evidence type="ECO:0008006" key="8">
    <source>
        <dbReference type="Google" id="ProtNLM"/>
    </source>
</evidence>
<name>E8X2H5_GRATM</name>
<feature type="domain" description="DUF7948" evidence="5">
    <location>
        <begin position="85"/>
        <end position="244"/>
    </location>
</feature>
<dbReference type="Gene3D" id="2.60.40.10">
    <property type="entry name" value="Immunoglobulins"/>
    <property type="match status" value="4"/>
</dbReference>
<dbReference type="Pfam" id="PF06739">
    <property type="entry name" value="SBBP"/>
    <property type="match status" value="2"/>
</dbReference>
<dbReference type="EMBL" id="CP002480">
    <property type="protein sequence ID" value="ADW69199.1"/>
    <property type="molecule type" value="Genomic_DNA"/>
</dbReference>
<dbReference type="InterPro" id="IPR013783">
    <property type="entry name" value="Ig-like_fold"/>
</dbReference>
<organism evidence="7">
    <name type="scientific">Granulicella tundricola (strain ATCC BAA-1859 / DSM 23138 / MP5ACTX9)</name>
    <dbReference type="NCBI Taxonomy" id="1198114"/>
    <lineage>
        <taxon>Bacteria</taxon>
        <taxon>Pseudomonadati</taxon>
        <taxon>Acidobacteriota</taxon>
        <taxon>Terriglobia</taxon>
        <taxon>Terriglobales</taxon>
        <taxon>Acidobacteriaceae</taxon>
        <taxon>Granulicella</taxon>
    </lineage>
</organism>
<dbReference type="NCBIfam" id="NF012200">
    <property type="entry name" value="choice_anch_D"/>
    <property type="match status" value="4"/>
</dbReference>
<evidence type="ECO:0000256" key="1">
    <source>
        <dbReference type="ARBA" id="ARBA00004496"/>
    </source>
</evidence>
<feature type="domain" description="Abnormal spindle-like microcephaly-associated protein ASH" evidence="4">
    <location>
        <begin position="728"/>
        <end position="803"/>
    </location>
</feature>
<keyword evidence="2" id="KW-0963">Cytoplasm</keyword>
<dbReference type="OrthoDB" id="127173at2"/>
<dbReference type="InterPro" id="IPR057708">
    <property type="entry name" value="DUF7948"/>
</dbReference>
<dbReference type="InterPro" id="IPR031549">
    <property type="entry name" value="ASH"/>
</dbReference>
<accession>E8X2H5</accession>
<feature type="domain" description="Abnormal spindle-like microcephaly-associated protein ASH" evidence="4">
    <location>
        <begin position="936"/>
        <end position="1018"/>
    </location>
</feature>
<evidence type="ECO:0000313" key="7">
    <source>
        <dbReference type="Proteomes" id="UP000000343"/>
    </source>
</evidence>
<gene>
    <name evidence="6" type="ordered locus">AciX9_2155</name>
</gene>
<dbReference type="InterPro" id="IPR010620">
    <property type="entry name" value="SBBP_repeat"/>
</dbReference>
<feature type="signal peptide" evidence="3">
    <location>
        <begin position="1"/>
        <end position="31"/>
    </location>
</feature>
<dbReference type="Proteomes" id="UP000000343">
    <property type="component" value="Chromosome"/>
</dbReference>
<dbReference type="Pfam" id="PF25778">
    <property type="entry name" value="DUF7948"/>
    <property type="match status" value="1"/>
</dbReference>
<dbReference type="PANTHER" id="PTHR35580">
    <property type="entry name" value="CELL SURFACE GLYCOPROTEIN (S-LAYER PROTEIN)-LIKE PROTEIN"/>
    <property type="match status" value="1"/>
</dbReference>
<evidence type="ECO:0000313" key="6">
    <source>
        <dbReference type="EMBL" id="ADW69199.1"/>
    </source>
</evidence>
<dbReference type="Pfam" id="PF15780">
    <property type="entry name" value="ASH"/>
    <property type="match status" value="2"/>
</dbReference>
<keyword evidence="7" id="KW-1185">Reference proteome</keyword>
<dbReference type="PANTHER" id="PTHR35580:SF1">
    <property type="entry name" value="PHYTASE-LIKE DOMAIN-CONTAINING PROTEIN"/>
    <property type="match status" value="1"/>
</dbReference>
<feature type="chain" id="PRO_5003234110" description="Choice-of-anchor D domain-containing protein" evidence="3">
    <location>
        <begin position="32"/>
        <end position="1421"/>
    </location>
</feature>
<dbReference type="GO" id="GO:0005737">
    <property type="term" value="C:cytoplasm"/>
    <property type="evidence" value="ECO:0007669"/>
    <property type="project" value="UniProtKB-SubCell"/>
</dbReference>
<protein>
    <recommendedName>
        <fullName evidence="8">Choice-of-anchor D domain-containing protein</fullName>
    </recommendedName>
</protein>
<reference evidence="7" key="1">
    <citation type="submission" date="2011-01" db="EMBL/GenBank/DDBJ databases">
        <title>Complete sequence of chromosome of Acidobacterium sp. MP5ACTX9.</title>
        <authorList>
            <consortium name="US DOE Joint Genome Institute"/>
            <person name="Lucas S."/>
            <person name="Copeland A."/>
            <person name="Lapidus A."/>
            <person name="Cheng J.-F."/>
            <person name="Goodwin L."/>
            <person name="Pitluck S."/>
            <person name="Teshima H."/>
            <person name="Detter J.C."/>
            <person name="Han C."/>
            <person name="Tapia R."/>
            <person name="Land M."/>
            <person name="Hauser L."/>
            <person name="Kyrpides N."/>
            <person name="Ivanova N."/>
            <person name="Ovchinnikova G."/>
            <person name="Pagani I."/>
            <person name="Rawat S.R."/>
            <person name="Mannisto M."/>
            <person name="Haggblom M.M."/>
            <person name="Woyke T."/>
        </authorList>
    </citation>
    <scope>NUCLEOTIDE SEQUENCE [LARGE SCALE GENOMIC DNA]</scope>
    <source>
        <strain evidence="7">MP5ACTX9</strain>
    </source>
</reference>
<dbReference type="KEGG" id="acm:AciX9_2155"/>
<dbReference type="HOGENOM" id="CLU_253041_0_0_0"/>